<evidence type="ECO:0000256" key="1">
    <source>
        <dbReference type="SAM" id="Phobius"/>
    </source>
</evidence>
<gene>
    <name evidence="2" type="ORF">FFU37_17200</name>
</gene>
<keyword evidence="1" id="KW-0472">Membrane</keyword>
<protein>
    <submittedName>
        <fullName evidence="2">DUF748 domain-containing protein</fullName>
    </submittedName>
</protein>
<accession>A0A4P9J5Y2</accession>
<dbReference type="RefSeq" id="WP_138490093.1">
    <property type="nucleotide sequence ID" value="NZ_CP040559.1"/>
</dbReference>
<evidence type="ECO:0000313" key="3">
    <source>
        <dbReference type="Proteomes" id="UP000310065"/>
    </source>
</evidence>
<organism evidence="2 3">
    <name type="scientific">Pseudoalteromonas distincta</name>
    <dbReference type="NCBI Taxonomy" id="77608"/>
    <lineage>
        <taxon>Bacteria</taxon>
        <taxon>Pseudomonadati</taxon>
        <taxon>Pseudomonadota</taxon>
        <taxon>Gammaproteobacteria</taxon>
        <taxon>Alteromonadales</taxon>
        <taxon>Pseudoalteromonadaceae</taxon>
        <taxon>Pseudoalteromonas</taxon>
    </lineage>
</organism>
<feature type="transmembrane region" description="Helical" evidence="1">
    <location>
        <begin position="12"/>
        <end position="34"/>
    </location>
</feature>
<dbReference type="KEGG" id="pdv:FFU37_17200"/>
<reference evidence="2 3" key="1">
    <citation type="submission" date="2019-05" db="EMBL/GenBank/DDBJ databases">
        <title>Complete genome sequence of Pseudoalteromonas sp. 16-SW-7(T) isolated from the Okhotsk Sea, Russia.</title>
        <authorList>
            <person name="Nguyen T.H."/>
            <person name="Nedashkovskaya O.I."/>
            <person name="Kim S.-G."/>
        </authorList>
    </citation>
    <scope>NUCLEOTIDE SEQUENCE [LARGE SCALE GENOMIC DNA]</scope>
    <source>
        <strain evidence="2 3">16-SW-7</strain>
    </source>
</reference>
<dbReference type="GeneID" id="88777408"/>
<dbReference type="InterPro" id="IPR008023">
    <property type="entry name" value="DUF748"/>
</dbReference>
<keyword evidence="1" id="KW-0812">Transmembrane</keyword>
<dbReference type="EMBL" id="CP040559">
    <property type="protein sequence ID" value="QCU76209.1"/>
    <property type="molecule type" value="Genomic_DNA"/>
</dbReference>
<name>A0A4P9J5Y2_9GAMM</name>
<dbReference type="Pfam" id="PF05359">
    <property type="entry name" value="DUF748"/>
    <property type="match status" value="1"/>
</dbReference>
<dbReference type="AlphaFoldDB" id="A0A4P9J5Y2"/>
<proteinExistence type="predicted"/>
<dbReference type="Proteomes" id="UP000310065">
    <property type="component" value="Chromosome S1"/>
</dbReference>
<evidence type="ECO:0000313" key="2">
    <source>
        <dbReference type="EMBL" id="QCU76209.1"/>
    </source>
</evidence>
<keyword evidence="1" id="KW-1133">Transmembrane helix</keyword>
<sequence length="376" mass="41401">MSSVSNVFHSKWFNSFAVILLVLIIARIAAPYALQQYVNYQLKHTQGVTGHVGDVDLFLYRGAYAIDDVEIYAVDATSAPKPLLSIQTLDFSLAWSALLKGNLVTNMAFTRPEIVIYDKDPNASEQNQQVKDETTWVGLANDLVLFSIDTLIIEQGKLTLVNSTNNGEKPTFISNINAKIENITNAQNLSKTLVTTLNVEGALMGEAALKLDGKLDPFSKHANFDFNAEVQRFSVKNLDTVFKVYTPFDIEAGGIDGAMELVAKDNNLNGYVKAGVQNLSVFSWREDIEKDDDGIFTAIFEGSVDLLGSILENDESKLVAARIPIEGQLDNTDVSTFQAVISVLKNAFFDAFKMKVDNVISFEDPKSDESLSNKSN</sequence>